<keyword evidence="2 8" id="KW-0812">Transmembrane</keyword>
<evidence type="ECO:0000313" key="9">
    <source>
        <dbReference type="EMBL" id="KAK3014367.1"/>
    </source>
</evidence>
<dbReference type="Proteomes" id="UP001188597">
    <property type="component" value="Unassembled WGS sequence"/>
</dbReference>
<sequence>MNQKFGGKQPTGTPSLAWSCVVVVASLLTGASVVHNFFKPDLTLPPVESAHGVKQEQPEKEIIQGLARNRQSCKKVDIPMHGGRYVLLAVQNKQTALLFRKQ</sequence>
<keyword evidence="4 8" id="KW-1133">Transmembrane helix</keyword>
<feature type="transmembrane region" description="Helical" evidence="8">
    <location>
        <begin position="16"/>
        <end position="38"/>
    </location>
</feature>
<evidence type="ECO:0000256" key="8">
    <source>
        <dbReference type="SAM" id="Phobius"/>
    </source>
</evidence>
<proteinExistence type="inferred from homology"/>
<evidence type="ECO:0000256" key="4">
    <source>
        <dbReference type="ARBA" id="ARBA00022989"/>
    </source>
</evidence>
<keyword evidence="6 8" id="KW-0472">Membrane</keyword>
<keyword evidence="3" id="KW-0999">Mitochondrion inner membrane</keyword>
<comment type="caution">
    <text evidence="9">The sequence shown here is derived from an EMBL/GenBank/DDBJ whole genome shotgun (WGS) entry which is preliminary data.</text>
</comment>
<evidence type="ECO:0000256" key="5">
    <source>
        <dbReference type="ARBA" id="ARBA00023128"/>
    </source>
</evidence>
<comment type="subcellular location">
    <subcellularLocation>
        <location evidence="1">Mitochondrion inner membrane</location>
        <topology evidence="1">Single-pass membrane protein</topology>
    </subcellularLocation>
</comment>
<dbReference type="GO" id="GO:0005743">
    <property type="term" value="C:mitochondrial inner membrane"/>
    <property type="evidence" value="ECO:0007669"/>
    <property type="project" value="UniProtKB-SubCell"/>
</dbReference>
<organism evidence="9 10">
    <name type="scientific">Escallonia herrerae</name>
    <dbReference type="NCBI Taxonomy" id="1293975"/>
    <lineage>
        <taxon>Eukaryota</taxon>
        <taxon>Viridiplantae</taxon>
        <taxon>Streptophyta</taxon>
        <taxon>Embryophyta</taxon>
        <taxon>Tracheophyta</taxon>
        <taxon>Spermatophyta</taxon>
        <taxon>Magnoliopsida</taxon>
        <taxon>eudicotyledons</taxon>
        <taxon>Gunneridae</taxon>
        <taxon>Pentapetalae</taxon>
        <taxon>asterids</taxon>
        <taxon>campanulids</taxon>
        <taxon>Escalloniales</taxon>
        <taxon>Escalloniaceae</taxon>
        <taxon>Escallonia</taxon>
    </lineage>
</organism>
<protein>
    <submittedName>
        <fullName evidence="9">Uncharacterized protein</fullName>
    </submittedName>
</protein>
<evidence type="ECO:0000256" key="3">
    <source>
        <dbReference type="ARBA" id="ARBA00022792"/>
    </source>
</evidence>
<evidence type="ECO:0000313" key="10">
    <source>
        <dbReference type="Proteomes" id="UP001188597"/>
    </source>
</evidence>
<accession>A0AA88VSX1</accession>
<evidence type="ECO:0000256" key="7">
    <source>
        <dbReference type="ARBA" id="ARBA00044944"/>
    </source>
</evidence>
<dbReference type="EMBL" id="JAVXUP010001227">
    <property type="protein sequence ID" value="KAK3014367.1"/>
    <property type="molecule type" value="Genomic_DNA"/>
</dbReference>
<dbReference type="AlphaFoldDB" id="A0AA88VSX1"/>
<evidence type="ECO:0000256" key="1">
    <source>
        <dbReference type="ARBA" id="ARBA00004434"/>
    </source>
</evidence>
<dbReference type="GO" id="GO:0034551">
    <property type="term" value="P:mitochondrial respiratory chain complex III assembly"/>
    <property type="evidence" value="ECO:0007669"/>
    <property type="project" value="InterPro"/>
</dbReference>
<dbReference type="Pfam" id="PF14990">
    <property type="entry name" value="DUF4516"/>
    <property type="match status" value="1"/>
</dbReference>
<dbReference type="PANTHER" id="PTHR28492:SF1">
    <property type="entry name" value="UBIQUINOL-CYTOCHROME-C REDUCTASE COMPLEX ASSEMBLY FACTOR 6"/>
    <property type="match status" value="1"/>
</dbReference>
<dbReference type="PANTHER" id="PTHR28492">
    <property type="entry name" value="HYPOTHETICAL PROTEIN LOC691921"/>
    <property type="match status" value="1"/>
</dbReference>
<evidence type="ECO:0000256" key="2">
    <source>
        <dbReference type="ARBA" id="ARBA00022692"/>
    </source>
</evidence>
<keyword evidence="5" id="KW-0496">Mitochondrion</keyword>
<dbReference type="InterPro" id="IPR027858">
    <property type="entry name" value="BRAWNIN"/>
</dbReference>
<keyword evidence="10" id="KW-1185">Reference proteome</keyword>
<evidence type="ECO:0000256" key="6">
    <source>
        <dbReference type="ARBA" id="ARBA00023136"/>
    </source>
</evidence>
<gene>
    <name evidence="9" type="ORF">RJ639_009141</name>
</gene>
<comment type="similarity">
    <text evidence="7">Belongs to the UQCC6 family.</text>
</comment>
<name>A0AA88VSX1_9ASTE</name>
<reference evidence="9" key="1">
    <citation type="submission" date="2022-12" db="EMBL/GenBank/DDBJ databases">
        <title>Draft genome assemblies for two species of Escallonia (Escalloniales).</title>
        <authorList>
            <person name="Chanderbali A."/>
            <person name="Dervinis C."/>
            <person name="Anghel I."/>
            <person name="Soltis D."/>
            <person name="Soltis P."/>
            <person name="Zapata F."/>
        </authorList>
    </citation>
    <scope>NUCLEOTIDE SEQUENCE</scope>
    <source>
        <strain evidence="9">UCBG64.0493</strain>
        <tissue evidence="9">Leaf</tissue>
    </source>
</reference>